<dbReference type="Proteomes" id="UP000076552">
    <property type="component" value="Unassembled WGS sequence"/>
</dbReference>
<feature type="region of interest" description="Disordered" evidence="7">
    <location>
        <begin position="1"/>
        <end position="36"/>
    </location>
</feature>
<feature type="transmembrane region" description="Helical" evidence="8">
    <location>
        <begin position="690"/>
        <end position="714"/>
    </location>
</feature>
<dbReference type="Pfam" id="PF03169">
    <property type="entry name" value="OPT"/>
    <property type="match status" value="1"/>
</dbReference>
<keyword evidence="3" id="KW-0813">Transport</keyword>
<evidence type="ECO:0000256" key="2">
    <source>
        <dbReference type="ARBA" id="ARBA00008807"/>
    </source>
</evidence>
<dbReference type="EMBL" id="LFIV01000073">
    <property type="protein sequence ID" value="KZL71371.1"/>
    <property type="molecule type" value="Genomic_DNA"/>
</dbReference>
<evidence type="ECO:0000256" key="6">
    <source>
        <dbReference type="ARBA" id="ARBA00023136"/>
    </source>
</evidence>
<dbReference type="InterPro" id="IPR045035">
    <property type="entry name" value="YSL-like"/>
</dbReference>
<dbReference type="GO" id="GO:0000329">
    <property type="term" value="C:fungal-type vacuole membrane"/>
    <property type="evidence" value="ECO:0007669"/>
    <property type="project" value="TreeGrafter"/>
</dbReference>
<comment type="subcellular location">
    <subcellularLocation>
        <location evidence="1">Membrane</location>
        <topology evidence="1">Multi-pass membrane protein</topology>
    </subcellularLocation>
</comment>
<organism evidence="9 10">
    <name type="scientific">Colletotrichum tofieldiae</name>
    <dbReference type="NCBI Taxonomy" id="708197"/>
    <lineage>
        <taxon>Eukaryota</taxon>
        <taxon>Fungi</taxon>
        <taxon>Dikarya</taxon>
        <taxon>Ascomycota</taxon>
        <taxon>Pezizomycotina</taxon>
        <taxon>Sordariomycetes</taxon>
        <taxon>Hypocreomycetidae</taxon>
        <taxon>Glomerellales</taxon>
        <taxon>Glomerellaceae</taxon>
        <taxon>Colletotrichum</taxon>
        <taxon>Colletotrichum spaethianum species complex</taxon>
    </lineage>
</organism>
<name>A0A166SZE4_9PEZI</name>
<gene>
    <name evidence="9" type="ORF">CT0861_10513</name>
</gene>
<feature type="compositionally biased region" description="Polar residues" evidence="7">
    <location>
        <begin position="22"/>
        <end position="36"/>
    </location>
</feature>
<feature type="transmembrane region" description="Helical" evidence="8">
    <location>
        <begin position="132"/>
        <end position="155"/>
    </location>
</feature>
<evidence type="ECO:0000256" key="5">
    <source>
        <dbReference type="ARBA" id="ARBA00022989"/>
    </source>
</evidence>
<dbReference type="PANTHER" id="PTHR31645:SF3">
    <property type="entry name" value="OLIGOPEPTIDE TRANSPORTER"/>
    <property type="match status" value="1"/>
</dbReference>
<comment type="caution">
    <text evidence="9">The sequence shown here is derived from an EMBL/GenBank/DDBJ whole genome shotgun (WGS) entry which is preliminary data.</text>
</comment>
<keyword evidence="5 8" id="KW-1133">Transmembrane helix</keyword>
<feature type="transmembrane region" description="Helical" evidence="8">
    <location>
        <begin position="435"/>
        <end position="456"/>
    </location>
</feature>
<evidence type="ECO:0000313" key="9">
    <source>
        <dbReference type="EMBL" id="KZL71371.1"/>
    </source>
</evidence>
<feature type="transmembrane region" description="Helical" evidence="8">
    <location>
        <begin position="233"/>
        <end position="260"/>
    </location>
</feature>
<dbReference type="GO" id="GO:0035673">
    <property type="term" value="F:oligopeptide transmembrane transporter activity"/>
    <property type="evidence" value="ECO:0007669"/>
    <property type="project" value="InterPro"/>
</dbReference>
<keyword evidence="6 8" id="KW-0472">Membrane</keyword>
<protein>
    <submittedName>
        <fullName evidence="9">OPT oligopeptide transporter</fullName>
    </submittedName>
</protein>
<keyword evidence="4 8" id="KW-0812">Transmembrane</keyword>
<evidence type="ECO:0000256" key="3">
    <source>
        <dbReference type="ARBA" id="ARBA00022448"/>
    </source>
</evidence>
<sequence>MAAGRKTSAEEDFPVREKTGAATISQSSTNENGQSSELVMSDNLFDPFPTGDMPQEEDETNILRIRSILLGAILGGIVNAANVYLGLKTGITFPANLFGSILGFAIIKTLSSLVPESFPILGGKFGPKENTIIQTSATAAGGLSNMFVSAVPALYQMQLLQVPSADYAKIVTFTLGTAYVGFFLATPMRNFFIIKVAKQLKLVFPTATATATTIRSMHLASAGEKRTMKKVKFLLHVFAAALVFRVASSFAVGILWDWHIFTWFFIWGKHNNSAILVENWGWFVEWSPAVIGTGLMVGSNTALSMFAGTVCSWAIIGPILVRYGAAKGLVIGDLGGPWEKLTTYFSMNMKDPVNNPSPRYWLLWPGVLLMVVVSIVELLCQYRSFIKVSSTVTSLFGSLSCASLQGLVKKPTSDAELSRNEQDEPISAHHHIQSWMWLLGLLVATIVTCISCGVQWGMSVGMTLVSIILAGIFTLLAILSTGTTDMTPLTAVSKSSQLIMGGMTRGHSLKDAQTLNSIGGAISAGIANQATDLTMDFRVGYLLSTPVRTQWIAQGIASLVAIFLAPGIFIVFVTAYPCVIDLTAESCPFSAPSVSAWRAATIAATSPKLPIPKSSGIFAICLAVFGALVVVFKNVWLTGVREKYRVYVPNLMAFGLMMVIPSPAIGIAVLIGASISFVWQKYKPQNHSDYMLSIVAGCIAGEGIGGVVNAIIAIAGVTAGTSLGCPAGSC</sequence>
<reference evidence="9 10" key="1">
    <citation type="submission" date="2015-06" db="EMBL/GenBank/DDBJ databases">
        <title>Survival trade-offs in plant roots during colonization by closely related pathogenic and mutualistic fungi.</title>
        <authorList>
            <person name="Hacquard S."/>
            <person name="Kracher B."/>
            <person name="Hiruma K."/>
            <person name="Weinman A."/>
            <person name="Muench P."/>
            <person name="Garrido Oter R."/>
            <person name="Ver Loren van Themaat E."/>
            <person name="Dallerey J.-F."/>
            <person name="Damm U."/>
            <person name="Henrissat B."/>
            <person name="Lespinet O."/>
            <person name="Thon M."/>
            <person name="Kemen E."/>
            <person name="McHardy A.C."/>
            <person name="Schulze-Lefert P."/>
            <person name="O'Connell R.J."/>
        </authorList>
    </citation>
    <scope>NUCLEOTIDE SEQUENCE [LARGE SCALE GENOMIC DNA]</scope>
    <source>
        <strain evidence="9 10">0861</strain>
    </source>
</reference>
<evidence type="ECO:0000256" key="8">
    <source>
        <dbReference type="SAM" id="Phobius"/>
    </source>
</evidence>
<feature type="transmembrane region" description="Helical" evidence="8">
    <location>
        <begin position="651"/>
        <end position="678"/>
    </location>
</feature>
<dbReference type="STRING" id="708197.A0A166SZE4"/>
<feature type="compositionally biased region" description="Basic and acidic residues" evidence="7">
    <location>
        <begin position="7"/>
        <end position="19"/>
    </location>
</feature>
<feature type="transmembrane region" description="Helical" evidence="8">
    <location>
        <begin position="167"/>
        <end position="185"/>
    </location>
</feature>
<dbReference type="AlphaFoldDB" id="A0A166SZE4"/>
<feature type="transmembrane region" description="Helical" evidence="8">
    <location>
        <begin position="361"/>
        <end position="380"/>
    </location>
</feature>
<dbReference type="InterPro" id="IPR004813">
    <property type="entry name" value="OPT"/>
</dbReference>
<evidence type="ECO:0000256" key="1">
    <source>
        <dbReference type="ARBA" id="ARBA00004141"/>
    </source>
</evidence>
<evidence type="ECO:0000256" key="4">
    <source>
        <dbReference type="ARBA" id="ARBA00022692"/>
    </source>
</evidence>
<evidence type="ECO:0000256" key="7">
    <source>
        <dbReference type="SAM" id="MobiDB-lite"/>
    </source>
</evidence>
<accession>A0A166SZE4</accession>
<feature type="transmembrane region" description="Helical" evidence="8">
    <location>
        <begin position="551"/>
        <end position="576"/>
    </location>
</feature>
<feature type="transmembrane region" description="Helical" evidence="8">
    <location>
        <begin position="462"/>
        <end position="479"/>
    </location>
</feature>
<feature type="transmembrane region" description="Helical" evidence="8">
    <location>
        <begin position="617"/>
        <end position="639"/>
    </location>
</feature>
<dbReference type="PANTHER" id="PTHR31645">
    <property type="entry name" value="OLIGOPEPTIDE TRANSPORTER YGL114W-RELATED"/>
    <property type="match status" value="1"/>
</dbReference>
<comment type="similarity">
    <text evidence="2">Belongs to the oligopeptide OPT transporter family.</text>
</comment>
<feature type="transmembrane region" description="Helical" evidence="8">
    <location>
        <begin position="280"/>
        <end position="298"/>
    </location>
</feature>
<proteinExistence type="inferred from homology"/>
<dbReference type="NCBIfam" id="TIGR00728">
    <property type="entry name" value="OPT_sfam"/>
    <property type="match status" value="1"/>
</dbReference>
<keyword evidence="10" id="KW-1185">Reference proteome</keyword>
<feature type="transmembrane region" description="Helical" evidence="8">
    <location>
        <begin position="68"/>
        <end position="87"/>
    </location>
</feature>
<evidence type="ECO:0000313" key="10">
    <source>
        <dbReference type="Proteomes" id="UP000076552"/>
    </source>
</evidence>
<feature type="transmembrane region" description="Helical" evidence="8">
    <location>
        <begin position="305"/>
        <end position="325"/>
    </location>
</feature>